<evidence type="ECO:0000256" key="1">
    <source>
        <dbReference type="SAM" id="MobiDB-lite"/>
    </source>
</evidence>
<name>A0A2I0AXX0_9ASPA</name>
<sequence>MGGREREGGAMKSALVVAGGLVLAWITMETTFKPWLDRLRSAITRSNPAADPDDDGITASAADDPKAEEEENESNEELIADQVKKGI</sequence>
<keyword evidence="2" id="KW-0812">Transmembrane</keyword>
<protein>
    <recommendedName>
        <fullName evidence="5">Outer envelope membrane protein 7</fullName>
    </recommendedName>
</protein>
<dbReference type="OrthoDB" id="754892at2759"/>
<evidence type="ECO:0008006" key="5">
    <source>
        <dbReference type="Google" id="ProtNLM"/>
    </source>
</evidence>
<dbReference type="Proteomes" id="UP000236161">
    <property type="component" value="Unassembled WGS sequence"/>
</dbReference>
<accession>A0A2I0AXX0</accession>
<evidence type="ECO:0000313" key="3">
    <source>
        <dbReference type="EMBL" id="PKA60374.1"/>
    </source>
</evidence>
<dbReference type="EMBL" id="KZ451939">
    <property type="protein sequence ID" value="PKA60374.1"/>
    <property type="molecule type" value="Genomic_DNA"/>
</dbReference>
<dbReference type="STRING" id="1088818.A0A2I0AXX0"/>
<dbReference type="AlphaFoldDB" id="A0A2I0AXX0"/>
<proteinExistence type="predicted"/>
<feature type="compositionally biased region" description="Acidic residues" evidence="1">
    <location>
        <begin position="66"/>
        <end position="79"/>
    </location>
</feature>
<dbReference type="InterPro" id="IPR038944">
    <property type="entry name" value="OEP7-like"/>
</dbReference>
<feature type="region of interest" description="Disordered" evidence="1">
    <location>
        <begin position="45"/>
        <end position="87"/>
    </location>
</feature>
<gene>
    <name evidence="3" type="ORF">AXF42_Ash008434</name>
</gene>
<organism evidence="3 4">
    <name type="scientific">Apostasia shenzhenica</name>
    <dbReference type="NCBI Taxonomy" id="1088818"/>
    <lineage>
        <taxon>Eukaryota</taxon>
        <taxon>Viridiplantae</taxon>
        <taxon>Streptophyta</taxon>
        <taxon>Embryophyta</taxon>
        <taxon>Tracheophyta</taxon>
        <taxon>Spermatophyta</taxon>
        <taxon>Magnoliopsida</taxon>
        <taxon>Liliopsida</taxon>
        <taxon>Asparagales</taxon>
        <taxon>Orchidaceae</taxon>
        <taxon>Apostasioideae</taxon>
        <taxon>Apostasia</taxon>
    </lineage>
</organism>
<keyword evidence="2" id="KW-1133">Transmembrane helix</keyword>
<evidence type="ECO:0000256" key="2">
    <source>
        <dbReference type="SAM" id="Phobius"/>
    </source>
</evidence>
<feature type="transmembrane region" description="Helical" evidence="2">
    <location>
        <begin position="9"/>
        <end position="28"/>
    </location>
</feature>
<dbReference type="PANTHER" id="PTHR33982:SF5">
    <property type="entry name" value="OUTER ENVELOPE MEMBRANE PROTEIN 7"/>
    <property type="match status" value="1"/>
</dbReference>
<keyword evidence="2" id="KW-0472">Membrane</keyword>
<keyword evidence="4" id="KW-1185">Reference proteome</keyword>
<reference evidence="3 4" key="1">
    <citation type="journal article" date="2017" name="Nature">
        <title>The Apostasia genome and the evolution of orchids.</title>
        <authorList>
            <person name="Zhang G.Q."/>
            <person name="Liu K.W."/>
            <person name="Li Z."/>
            <person name="Lohaus R."/>
            <person name="Hsiao Y.Y."/>
            <person name="Niu S.C."/>
            <person name="Wang J.Y."/>
            <person name="Lin Y.C."/>
            <person name="Xu Q."/>
            <person name="Chen L.J."/>
            <person name="Yoshida K."/>
            <person name="Fujiwara S."/>
            <person name="Wang Z.W."/>
            <person name="Zhang Y.Q."/>
            <person name="Mitsuda N."/>
            <person name="Wang M."/>
            <person name="Liu G.H."/>
            <person name="Pecoraro L."/>
            <person name="Huang H.X."/>
            <person name="Xiao X.J."/>
            <person name="Lin M."/>
            <person name="Wu X.Y."/>
            <person name="Wu W.L."/>
            <person name="Chen Y.Y."/>
            <person name="Chang S.B."/>
            <person name="Sakamoto S."/>
            <person name="Ohme-Takagi M."/>
            <person name="Yagi M."/>
            <person name="Zeng S.J."/>
            <person name="Shen C.Y."/>
            <person name="Yeh C.M."/>
            <person name="Luo Y.B."/>
            <person name="Tsai W.C."/>
            <person name="Van de Peer Y."/>
            <person name="Liu Z.J."/>
        </authorList>
    </citation>
    <scope>NUCLEOTIDE SEQUENCE [LARGE SCALE GENOMIC DNA]</scope>
    <source>
        <strain evidence="4">cv. Shenzhen</strain>
        <tissue evidence="3">Stem</tissue>
    </source>
</reference>
<dbReference type="PANTHER" id="PTHR33982">
    <property type="entry name" value="OUTER ENVELOPE MEMBRANE PROTEIN 7-RELATED"/>
    <property type="match status" value="1"/>
</dbReference>
<dbReference type="GO" id="GO:0009707">
    <property type="term" value="C:chloroplast outer membrane"/>
    <property type="evidence" value="ECO:0007669"/>
    <property type="project" value="TreeGrafter"/>
</dbReference>
<evidence type="ECO:0000313" key="4">
    <source>
        <dbReference type="Proteomes" id="UP000236161"/>
    </source>
</evidence>